<evidence type="ECO:0000313" key="5">
    <source>
        <dbReference type="EMBL" id="MBO1039960.1"/>
    </source>
</evidence>
<sequence length="284" mass="31139">MLLNLCRRYADAHADRNGAAMTPVPGLTVVRALHPGELQVAVSKPLIAVALQGRKRVTFGKENHDYGAGEALVISADVPTVSQITEASPAVPYYALVLEFDAAILRDLAQTEAKADAHPIRIQPVDADVVDAAYRLVRLFDQPEALTALGGGLLREMHYWLLSSRHGPSIRNLGRVDSHAGRVARAVDHIRKTYAKPVRISDLARIANMSEPAFHAHFKAITTLTPLQFQKQLRLIEARRLMVSEARPISVASSTVGYASVPQFTRDYSRLFGITPGRDIREVA</sequence>
<protein>
    <submittedName>
        <fullName evidence="5">AraC family transcriptional regulator</fullName>
    </submittedName>
</protein>
<gene>
    <name evidence="5" type="ORF">IPV26_09825</name>
</gene>
<keyword evidence="2" id="KW-0238">DNA-binding</keyword>
<dbReference type="PANTHER" id="PTHR43436">
    <property type="entry name" value="ARAC-FAMILY TRANSCRIPTIONAL REGULATOR"/>
    <property type="match status" value="1"/>
</dbReference>
<dbReference type="SMART" id="SM00342">
    <property type="entry name" value="HTH_ARAC"/>
    <property type="match status" value="1"/>
</dbReference>
<dbReference type="Pfam" id="PF06719">
    <property type="entry name" value="AraC_N"/>
    <property type="match status" value="1"/>
</dbReference>
<evidence type="ECO:0000256" key="3">
    <source>
        <dbReference type="ARBA" id="ARBA00023163"/>
    </source>
</evidence>
<proteinExistence type="predicted"/>
<name>A0ABS3JZ50_9HYPH</name>
<dbReference type="SUPFAM" id="SSF46689">
    <property type="entry name" value="Homeodomain-like"/>
    <property type="match status" value="2"/>
</dbReference>
<comment type="caution">
    <text evidence="5">The sequence shown here is derived from an EMBL/GenBank/DDBJ whole genome shotgun (WGS) entry which is preliminary data.</text>
</comment>
<dbReference type="PANTHER" id="PTHR43436:SF1">
    <property type="entry name" value="TRANSCRIPTIONAL REGULATORY PROTEIN"/>
    <property type="match status" value="1"/>
</dbReference>
<dbReference type="EMBL" id="JADIJS010000002">
    <property type="protein sequence ID" value="MBO1039960.1"/>
    <property type="molecule type" value="Genomic_DNA"/>
</dbReference>
<dbReference type="InterPro" id="IPR018062">
    <property type="entry name" value="HTH_AraC-typ_CS"/>
</dbReference>
<dbReference type="Gene3D" id="1.10.10.60">
    <property type="entry name" value="Homeodomain-like"/>
    <property type="match status" value="2"/>
</dbReference>
<dbReference type="RefSeq" id="WP_207488541.1">
    <property type="nucleotide sequence ID" value="NZ_JADIJS010000002.1"/>
</dbReference>
<evidence type="ECO:0000313" key="6">
    <source>
        <dbReference type="Proteomes" id="UP000718278"/>
    </source>
</evidence>
<evidence type="ECO:0000259" key="4">
    <source>
        <dbReference type="PROSITE" id="PS01124"/>
    </source>
</evidence>
<dbReference type="InterPro" id="IPR009057">
    <property type="entry name" value="Homeodomain-like_sf"/>
</dbReference>
<evidence type="ECO:0000256" key="2">
    <source>
        <dbReference type="ARBA" id="ARBA00023125"/>
    </source>
</evidence>
<accession>A0ABS3JZ50</accession>
<organism evidence="5 6">
    <name type="scientific">Brucella pituitosa</name>
    <dbReference type="NCBI Taxonomy" id="571256"/>
    <lineage>
        <taxon>Bacteria</taxon>
        <taxon>Pseudomonadati</taxon>
        <taxon>Pseudomonadota</taxon>
        <taxon>Alphaproteobacteria</taxon>
        <taxon>Hyphomicrobiales</taxon>
        <taxon>Brucellaceae</taxon>
        <taxon>Brucella/Ochrobactrum group</taxon>
        <taxon>Brucella</taxon>
    </lineage>
</organism>
<keyword evidence="1" id="KW-0805">Transcription regulation</keyword>
<evidence type="ECO:0000256" key="1">
    <source>
        <dbReference type="ARBA" id="ARBA00023015"/>
    </source>
</evidence>
<dbReference type="PROSITE" id="PS00041">
    <property type="entry name" value="HTH_ARAC_FAMILY_1"/>
    <property type="match status" value="1"/>
</dbReference>
<dbReference type="Pfam" id="PF12833">
    <property type="entry name" value="HTH_18"/>
    <property type="match status" value="1"/>
</dbReference>
<keyword evidence="3" id="KW-0804">Transcription</keyword>
<dbReference type="Proteomes" id="UP000718278">
    <property type="component" value="Unassembled WGS sequence"/>
</dbReference>
<dbReference type="PROSITE" id="PS01124">
    <property type="entry name" value="HTH_ARAC_FAMILY_2"/>
    <property type="match status" value="1"/>
</dbReference>
<dbReference type="InterPro" id="IPR018060">
    <property type="entry name" value="HTH_AraC"/>
</dbReference>
<feature type="domain" description="HTH araC/xylS-type" evidence="4">
    <location>
        <begin position="184"/>
        <end position="282"/>
    </location>
</feature>
<keyword evidence="6" id="KW-1185">Reference proteome</keyword>
<reference evidence="5 6" key="1">
    <citation type="submission" date="2020-10" db="EMBL/GenBank/DDBJ databases">
        <title>Genomic characterization of underground lake bacteria from Wind Cave National Park: Insight into the archetypical LuxI/LuxR and identification of LuxR solos.</title>
        <authorList>
            <person name="Wengert P.C."/>
            <person name="Savka M.A."/>
        </authorList>
    </citation>
    <scope>NUCLEOTIDE SEQUENCE [LARGE SCALE GENOMIC DNA]</scope>
    <source>
        <strain evidence="5 6">SD316</strain>
    </source>
</reference>
<dbReference type="InterPro" id="IPR009594">
    <property type="entry name" value="Tscrpt_reg_HTH_AraC_N"/>
</dbReference>